<evidence type="ECO:0000313" key="2">
    <source>
        <dbReference type="EMBL" id="NKY35290.1"/>
    </source>
</evidence>
<keyword evidence="3" id="KW-1185">Reference proteome</keyword>
<organism evidence="2 3">
    <name type="scientific">Nocardia speluncae</name>
    <dbReference type="NCBI Taxonomy" id="419477"/>
    <lineage>
        <taxon>Bacteria</taxon>
        <taxon>Bacillati</taxon>
        <taxon>Actinomycetota</taxon>
        <taxon>Actinomycetes</taxon>
        <taxon>Mycobacteriales</taxon>
        <taxon>Nocardiaceae</taxon>
        <taxon>Nocardia</taxon>
    </lineage>
</organism>
<dbReference type="Proteomes" id="UP000565715">
    <property type="component" value="Unassembled WGS sequence"/>
</dbReference>
<dbReference type="EMBL" id="JAAXOO010000005">
    <property type="protein sequence ID" value="NKY35290.1"/>
    <property type="molecule type" value="Genomic_DNA"/>
</dbReference>
<sequence length="167" mass="18610">MRWTTTTARSPWTDEDGLRLCGRDRSGPDSLPQLRLELGKSNIAHILLTDLFHMSVDMSGAVYSESRTYELDPSHLTEVRCRAHAGFHRAVAGMARTGNDIIMGHVLSGPWRLSAPWAVMTGTDVVFGGVHCPPAELRRRECRRADQSQAQRHSNRIRSTPTESTTS</sequence>
<evidence type="ECO:0000313" key="3">
    <source>
        <dbReference type="Proteomes" id="UP000565715"/>
    </source>
</evidence>
<evidence type="ECO:0000256" key="1">
    <source>
        <dbReference type="SAM" id="MobiDB-lite"/>
    </source>
</evidence>
<comment type="caution">
    <text evidence="2">The sequence shown here is derived from an EMBL/GenBank/DDBJ whole genome shotgun (WGS) entry which is preliminary data.</text>
</comment>
<dbReference type="Pfam" id="PF07931">
    <property type="entry name" value="CPT"/>
    <property type="match status" value="1"/>
</dbReference>
<gene>
    <name evidence="2" type="ORF">HGA13_19760</name>
</gene>
<feature type="region of interest" description="Disordered" evidence="1">
    <location>
        <begin position="143"/>
        <end position="167"/>
    </location>
</feature>
<accession>A0A846XKX7</accession>
<dbReference type="Gene3D" id="3.40.50.300">
    <property type="entry name" value="P-loop containing nucleotide triphosphate hydrolases"/>
    <property type="match status" value="1"/>
</dbReference>
<dbReference type="InterPro" id="IPR027417">
    <property type="entry name" value="P-loop_NTPase"/>
</dbReference>
<reference evidence="2 3" key="1">
    <citation type="submission" date="2020-04" db="EMBL/GenBank/DDBJ databases">
        <title>MicrobeNet Type strains.</title>
        <authorList>
            <person name="Nicholson A.C."/>
        </authorList>
    </citation>
    <scope>NUCLEOTIDE SEQUENCE [LARGE SCALE GENOMIC DNA]</scope>
    <source>
        <strain evidence="2 3">DSM 45078</strain>
    </source>
</reference>
<proteinExistence type="predicted"/>
<dbReference type="RefSeq" id="WP_168443477.1">
    <property type="nucleotide sequence ID" value="NZ_JAAXOO010000005.1"/>
</dbReference>
<feature type="compositionally biased region" description="Polar residues" evidence="1">
    <location>
        <begin position="147"/>
        <end position="167"/>
    </location>
</feature>
<name>A0A846XKX7_9NOCA</name>
<protein>
    <submittedName>
        <fullName evidence="2">Uncharacterized protein</fullName>
    </submittedName>
</protein>
<dbReference type="AlphaFoldDB" id="A0A846XKX7"/>